<name>A0A8S1REM0_9CILI</name>
<sequence length="1038" mass="120569">MIIIRAFRNIFGRATFSTSTTSTNTSFPQVYRQKSQLLEVAESCKIINELPHELIEQSCNILTNNFFPLHENYKRIIPKIEEVLKNQQLTKGTIFQDQDASSIAEQIYEMMILIVDFADKLNIGFLTGDIHPLSFNIIQREIEITQDFDQLIENLKKSLFNIGKQYKLPLNGIKYPENENPRNLFERQLVIEQVSNELALDKFQQVFDDLQRMSKAQHLFAAQKYIVEWFPKLCAMVQQEQIQCLSDPNREQQGYYQYITAIQSERLAIIALSELMKEFIEAAVLFHDEKTTLNCYQIRVTRLANRIGEQIMKQHLYEEEQKNLRRKSKEDIQKMIEEGIVGEDQSEQEIENQKEVFYKQAVVKAGKLLKTQEERLKERIKNNRIYLSKYGQVMPKDIASQIGMVLVHFLVDSIKFRNENNFWVPVLVQGYKMVKQDIEVAIFNVNQLFLHHLSAGMHKDNSYFMHLDRALPMIYPPAKWMDTQIGGYYLKPTNLIRIQDQTLQEDAAKRTNLQNLYDILDNISKVAWRVNNKVLNILIKVWEEGGGIAEVPKRQHDKTYIFEHQIKECKNYEEKYQLLKRIQAQRDLYSLQCDFTLKLGVALAFNGCQKIYFPHNMDFRGRLYPIPPHLNHMGPDIARGLLEFSEGKKLGKSGLRWLKIHLANKMGKDKLSMSDREAYVDQNIDSIIKCAEDPMKYQDWAQLEDAWQSLAAMFDYVAAIKSNNPEEYVSHLHVHQDGSCNGLQHYAALGRDVEGATQVNLANTSKPGDVYTHVAGMVERRVENDAKDTLSQDHIIALKLQNQIKRKIVKQTVMTSVYGVTFIGAREQIHRQLKDKGIIGDDDHLQYKASIYLARITLDAIKDLFEGAHKIKQWLIKCATIISNENQPVSWITPLGLPVIQPYRTLNKYDEVKTLINNVSIEPDSAYLPINKVKQRSAFPPNFIHSLDSTHLMYSSIECLKQGITFAAVHDSYWTHACHVDKLNELLREQFVKLHSQPLLEDLRDSFQRRFPHLNFPPIPERGQFDLEKVKQSVYFFA</sequence>
<feature type="domain" description="DNA-directed RNA polymerase N-terminal" evidence="4">
    <location>
        <begin position="186"/>
        <end position="525"/>
    </location>
</feature>
<keyword evidence="3" id="KW-0804">Transcription</keyword>
<dbReference type="GO" id="GO:0003677">
    <property type="term" value="F:DNA binding"/>
    <property type="evidence" value="ECO:0007669"/>
    <property type="project" value="InterPro"/>
</dbReference>
<keyword evidence="1" id="KW-0808">Transferase</keyword>
<evidence type="ECO:0000256" key="2">
    <source>
        <dbReference type="ARBA" id="ARBA00022695"/>
    </source>
</evidence>
<dbReference type="AlphaFoldDB" id="A0A8S1REM0"/>
<evidence type="ECO:0000313" key="5">
    <source>
        <dbReference type="EMBL" id="CAD8125823.1"/>
    </source>
</evidence>
<dbReference type="Proteomes" id="UP000692954">
    <property type="component" value="Unassembled WGS sequence"/>
</dbReference>
<gene>
    <name evidence="5" type="ORF">PSON_ATCC_30995.1.T1620086</name>
</gene>
<dbReference type="InterPro" id="IPR029262">
    <property type="entry name" value="RPOL_N"/>
</dbReference>
<reference evidence="5" key="1">
    <citation type="submission" date="2021-01" db="EMBL/GenBank/DDBJ databases">
        <authorList>
            <consortium name="Genoscope - CEA"/>
            <person name="William W."/>
        </authorList>
    </citation>
    <scope>NUCLEOTIDE SEQUENCE</scope>
</reference>
<protein>
    <recommendedName>
        <fullName evidence="4">DNA-directed RNA polymerase N-terminal domain-containing protein</fullName>
    </recommendedName>
</protein>
<proteinExistence type="predicted"/>
<evidence type="ECO:0000256" key="1">
    <source>
        <dbReference type="ARBA" id="ARBA00022679"/>
    </source>
</evidence>
<evidence type="ECO:0000256" key="3">
    <source>
        <dbReference type="ARBA" id="ARBA00023163"/>
    </source>
</evidence>
<keyword evidence="2" id="KW-0548">Nucleotidyltransferase</keyword>
<evidence type="ECO:0000259" key="4">
    <source>
        <dbReference type="SMART" id="SM01311"/>
    </source>
</evidence>
<dbReference type="GO" id="GO:0034245">
    <property type="term" value="C:mitochondrial DNA-directed RNA polymerase complex"/>
    <property type="evidence" value="ECO:0007669"/>
    <property type="project" value="TreeGrafter"/>
</dbReference>
<dbReference type="SMART" id="SM01311">
    <property type="entry name" value="RPOL_N"/>
    <property type="match status" value="1"/>
</dbReference>
<dbReference type="OrthoDB" id="276422at2759"/>
<dbReference type="InterPro" id="IPR002092">
    <property type="entry name" value="DNA-dir_Rpol_phage-type"/>
</dbReference>
<keyword evidence="6" id="KW-1185">Reference proteome</keyword>
<dbReference type="InterPro" id="IPR046950">
    <property type="entry name" value="DNA-dir_Rpol_C_phage-type"/>
</dbReference>
<organism evidence="5 6">
    <name type="scientific">Paramecium sonneborni</name>
    <dbReference type="NCBI Taxonomy" id="65129"/>
    <lineage>
        <taxon>Eukaryota</taxon>
        <taxon>Sar</taxon>
        <taxon>Alveolata</taxon>
        <taxon>Ciliophora</taxon>
        <taxon>Intramacronucleata</taxon>
        <taxon>Oligohymenophorea</taxon>
        <taxon>Peniculida</taxon>
        <taxon>Parameciidae</taxon>
        <taxon>Paramecium</taxon>
    </lineage>
</organism>
<accession>A0A8S1REM0</accession>
<dbReference type="GO" id="GO:0003899">
    <property type="term" value="F:DNA-directed RNA polymerase activity"/>
    <property type="evidence" value="ECO:0007669"/>
    <property type="project" value="InterPro"/>
</dbReference>
<evidence type="ECO:0000313" key="6">
    <source>
        <dbReference type="Proteomes" id="UP000692954"/>
    </source>
</evidence>
<dbReference type="Pfam" id="PF00940">
    <property type="entry name" value="RNA_pol"/>
    <property type="match status" value="1"/>
</dbReference>
<dbReference type="GO" id="GO:0006390">
    <property type="term" value="P:mitochondrial transcription"/>
    <property type="evidence" value="ECO:0007669"/>
    <property type="project" value="TreeGrafter"/>
</dbReference>
<dbReference type="Pfam" id="PF14700">
    <property type="entry name" value="RPOL_N"/>
    <property type="match status" value="1"/>
</dbReference>
<dbReference type="PROSITE" id="PS00489">
    <property type="entry name" value="RNA_POL_PHAGE_2"/>
    <property type="match status" value="1"/>
</dbReference>
<dbReference type="FunFam" id="1.10.150.20:FF:000041">
    <property type="entry name" value="DNA-directed RNA polymerase"/>
    <property type="match status" value="1"/>
</dbReference>
<dbReference type="EMBL" id="CAJJDN010000162">
    <property type="protein sequence ID" value="CAD8125823.1"/>
    <property type="molecule type" value="Genomic_DNA"/>
</dbReference>
<comment type="caution">
    <text evidence="5">The sequence shown here is derived from an EMBL/GenBank/DDBJ whole genome shotgun (WGS) entry which is preliminary data.</text>
</comment>